<dbReference type="InterPro" id="IPR006311">
    <property type="entry name" value="TAT_signal"/>
</dbReference>
<dbReference type="RefSeq" id="WP_275813571.1">
    <property type="nucleotide sequence ID" value="NZ_BAAANM010000001.1"/>
</dbReference>
<name>A0ABT5YZ24_9ACTN</name>
<evidence type="ECO:0000313" key="3">
    <source>
        <dbReference type="Proteomes" id="UP001220022"/>
    </source>
</evidence>
<sequence length="216" mass="22537">MKFRRALITVATTAAIAPAALLTAPSAFAASVAPSANANIVPSAPSAAHPAATSSASGLCMTGNPKYKPVLHTAISGLPNKVAAGSGWHDFTLTIDNPSQTKVSNVHLFAGVSSTDVGFKAFPTSQVSLQAYFPKTKRWEDVTDTAGHTDGYFGWGWLNPHGHINVPMRINVKKNAPIGKGMALGAGFYVDATHKCTAITAATYKIQIAAPGRHTR</sequence>
<comment type="caution">
    <text evidence="2">The sequence shown here is derived from an EMBL/GenBank/DDBJ whole genome shotgun (WGS) entry which is preliminary data.</text>
</comment>
<keyword evidence="3" id="KW-1185">Reference proteome</keyword>
<gene>
    <name evidence="2" type="ORF">P2L57_13855</name>
</gene>
<keyword evidence="1" id="KW-0732">Signal</keyword>
<protein>
    <submittedName>
        <fullName evidence="2">Uncharacterized protein</fullName>
    </submittedName>
</protein>
<organism evidence="2 3">
    <name type="scientific">Streptantibioticus ferralitis</name>
    <dbReference type="NCBI Taxonomy" id="236510"/>
    <lineage>
        <taxon>Bacteria</taxon>
        <taxon>Bacillati</taxon>
        <taxon>Actinomycetota</taxon>
        <taxon>Actinomycetes</taxon>
        <taxon>Kitasatosporales</taxon>
        <taxon>Streptomycetaceae</taxon>
        <taxon>Streptantibioticus</taxon>
    </lineage>
</organism>
<reference evidence="2 3" key="1">
    <citation type="submission" date="2023-03" db="EMBL/GenBank/DDBJ databases">
        <title>Draft genome sequence of type strain Streptomyces ferralitis JCM 14344.</title>
        <authorList>
            <person name="Klaysubun C."/>
            <person name="Duangmal K."/>
        </authorList>
    </citation>
    <scope>NUCLEOTIDE SEQUENCE [LARGE SCALE GENOMIC DNA]</scope>
    <source>
        <strain evidence="2 3">JCM 14344</strain>
    </source>
</reference>
<feature type="signal peptide" evidence="1">
    <location>
        <begin position="1"/>
        <end position="29"/>
    </location>
</feature>
<dbReference type="EMBL" id="JARHTQ010000007">
    <property type="protein sequence ID" value="MDF2256768.1"/>
    <property type="molecule type" value="Genomic_DNA"/>
</dbReference>
<evidence type="ECO:0000256" key="1">
    <source>
        <dbReference type="SAM" id="SignalP"/>
    </source>
</evidence>
<evidence type="ECO:0000313" key="2">
    <source>
        <dbReference type="EMBL" id="MDF2256768.1"/>
    </source>
</evidence>
<dbReference type="PROSITE" id="PS51318">
    <property type="entry name" value="TAT"/>
    <property type="match status" value="1"/>
</dbReference>
<feature type="chain" id="PRO_5046941360" evidence="1">
    <location>
        <begin position="30"/>
        <end position="216"/>
    </location>
</feature>
<dbReference type="Proteomes" id="UP001220022">
    <property type="component" value="Unassembled WGS sequence"/>
</dbReference>
<accession>A0ABT5YZ24</accession>
<proteinExistence type="predicted"/>